<dbReference type="EMBL" id="JACBZI010000001">
    <property type="protein sequence ID" value="NYI09159.1"/>
    <property type="molecule type" value="Genomic_DNA"/>
</dbReference>
<protein>
    <recommendedName>
        <fullName evidence="5">PknH-like extracellular domain-containing protein</fullName>
    </recommendedName>
</protein>
<evidence type="ECO:0008006" key="5">
    <source>
        <dbReference type="Google" id="ProtNLM"/>
    </source>
</evidence>
<proteinExistence type="predicted"/>
<feature type="chain" id="PRO_5039145175" description="PknH-like extracellular domain-containing protein" evidence="2">
    <location>
        <begin position="29"/>
        <end position="218"/>
    </location>
</feature>
<dbReference type="AlphaFoldDB" id="A0A7Z0C3J5"/>
<evidence type="ECO:0000313" key="3">
    <source>
        <dbReference type="EMBL" id="NYI09159.1"/>
    </source>
</evidence>
<accession>A0A7Z0C3J5</accession>
<dbReference type="PROSITE" id="PS51257">
    <property type="entry name" value="PROKAR_LIPOPROTEIN"/>
    <property type="match status" value="1"/>
</dbReference>
<reference evidence="3 4" key="1">
    <citation type="submission" date="2020-07" db="EMBL/GenBank/DDBJ databases">
        <title>Sequencing the genomes of 1000 actinobacteria strains.</title>
        <authorList>
            <person name="Klenk H.-P."/>
        </authorList>
    </citation>
    <scope>NUCLEOTIDE SEQUENCE [LARGE SCALE GENOMIC DNA]</scope>
    <source>
        <strain evidence="3 4">DSM 18248</strain>
    </source>
</reference>
<feature type="region of interest" description="Disordered" evidence="1">
    <location>
        <begin position="36"/>
        <end position="96"/>
    </location>
</feature>
<evidence type="ECO:0000256" key="1">
    <source>
        <dbReference type="SAM" id="MobiDB-lite"/>
    </source>
</evidence>
<evidence type="ECO:0000313" key="4">
    <source>
        <dbReference type="Proteomes" id="UP000537326"/>
    </source>
</evidence>
<comment type="caution">
    <text evidence="3">The sequence shown here is derived from an EMBL/GenBank/DDBJ whole genome shotgun (WGS) entry which is preliminary data.</text>
</comment>
<evidence type="ECO:0000256" key="2">
    <source>
        <dbReference type="SAM" id="SignalP"/>
    </source>
</evidence>
<organism evidence="3 4">
    <name type="scientific">Nocardioides marinus</name>
    <dbReference type="NCBI Taxonomy" id="374514"/>
    <lineage>
        <taxon>Bacteria</taxon>
        <taxon>Bacillati</taxon>
        <taxon>Actinomycetota</taxon>
        <taxon>Actinomycetes</taxon>
        <taxon>Propionibacteriales</taxon>
        <taxon>Nocardioidaceae</taxon>
        <taxon>Nocardioides</taxon>
    </lineage>
</organism>
<feature type="signal peptide" evidence="2">
    <location>
        <begin position="1"/>
        <end position="28"/>
    </location>
</feature>
<dbReference type="RefSeq" id="WP_179530177.1">
    <property type="nucleotide sequence ID" value="NZ_BAAAPP010000002.1"/>
</dbReference>
<name>A0A7Z0C3J5_9ACTN</name>
<dbReference type="Proteomes" id="UP000537326">
    <property type="component" value="Unassembled WGS sequence"/>
</dbReference>
<keyword evidence="4" id="KW-1185">Reference proteome</keyword>
<feature type="compositionally biased region" description="Basic and acidic residues" evidence="1">
    <location>
        <begin position="49"/>
        <end position="65"/>
    </location>
</feature>
<keyword evidence="2" id="KW-0732">Signal</keyword>
<gene>
    <name evidence="3" type="ORF">BKA05_000674</name>
</gene>
<sequence>MTPRRPHPLPLLLPLAVLPLVLSACSGAAQDSVALDGPTTSDAASPEQRLPDDLSLDHGLDRSDADATVEGPSRTVPGTSFPDLCDPDPTTWPGASGDRLAAVETGPEYLELHEVLLYADEATAQDVLDGLRTQVDSCPESGTQRYATVGVNDATTLTFGMHFVDGLGGTVWRVTRHGDVLLVLADSGEASEESLRPMAADLARTHATLWSVLAPQLT</sequence>